<organism evidence="2 3">
    <name type="scientific">Psychromonas aquatilis</name>
    <dbReference type="NCBI Taxonomy" id="2005072"/>
    <lineage>
        <taxon>Bacteria</taxon>
        <taxon>Pseudomonadati</taxon>
        <taxon>Pseudomonadota</taxon>
        <taxon>Gammaproteobacteria</taxon>
        <taxon>Alteromonadales</taxon>
        <taxon>Psychromonadaceae</taxon>
        <taxon>Psychromonas</taxon>
    </lineage>
</organism>
<gene>
    <name evidence="2" type="ORF">V6256_06005</name>
</gene>
<protein>
    <submittedName>
        <fullName evidence="2">DUF6795 domain-containing protein</fullName>
    </submittedName>
</protein>
<dbReference type="EMBL" id="JBAKAZ010000016">
    <property type="protein sequence ID" value="MEL0629156.1"/>
    <property type="molecule type" value="Genomic_DNA"/>
</dbReference>
<dbReference type="Pfam" id="PF20598">
    <property type="entry name" value="DUF6795"/>
    <property type="match status" value="1"/>
</dbReference>
<name>A0ABU9GPB3_9GAMM</name>
<comment type="caution">
    <text evidence="2">The sequence shown here is derived from an EMBL/GenBank/DDBJ whole genome shotgun (WGS) entry which is preliminary data.</text>
</comment>
<sequence length="187" mass="21290">MYLLTIKKFILYVLSVTLLLCFSSQGHTGVFGFFNKQDFLLSPSIQGRLVREGKPIAGETISRRLFYGKEYIDKAVTDSAGYFSFPRWSISTSKPSRMFDGDSLSQHIYIEQPDSEEFILWTAQFFFFGDQNSPQLASIFSDLHCDINATLTTYDIPTAVNPDKEFVAYTLCEFNFPTVTEATTKEN</sequence>
<feature type="domain" description="DUF6795" evidence="1">
    <location>
        <begin position="45"/>
        <end position="149"/>
    </location>
</feature>
<dbReference type="Proteomes" id="UP001369082">
    <property type="component" value="Unassembled WGS sequence"/>
</dbReference>
<dbReference type="InterPro" id="IPR046474">
    <property type="entry name" value="DUF6795"/>
</dbReference>
<dbReference type="RefSeq" id="WP_341597168.1">
    <property type="nucleotide sequence ID" value="NZ_JBAKAZ010000016.1"/>
</dbReference>
<reference evidence="2 3" key="1">
    <citation type="submission" date="2024-02" db="EMBL/GenBank/DDBJ databases">
        <title>Bacteria isolated from the canopy kelp, Nereocystis luetkeana.</title>
        <authorList>
            <person name="Pfister C.A."/>
            <person name="Younker I.T."/>
            <person name="Light S.H."/>
        </authorList>
    </citation>
    <scope>NUCLEOTIDE SEQUENCE [LARGE SCALE GENOMIC DNA]</scope>
    <source>
        <strain evidence="2 3">TI.1.05</strain>
    </source>
</reference>
<evidence type="ECO:0000313" key="3">
    <source>
        <dbReference type="Proteomes" id="UP001369082"/>
    </source>
</evidence>
<accession>A0ABU9GPB3</accession>
<proteinExistence type="predicted"/>
<keyword evidence="3" id="KW-1185">Reference proteome</keyword>
<evidence type="ECO:0000259" key="1">
    <source>
        <dbReference type="Pfam" id="PF20598"/>
    </source>
</evidence>
<evidence type="ECO:0000313" key="2">
    <source>
        <dbReference type="EMBL" id="MEL0629156.1"/>
    </source>
</evidence>